<gene>
    <name evidence="1" type="ORF">ACFQY0_14205</name>
</gene>
<comment type="caution">
    <text evidence="1">The sequence shown here is derived from an EMBL/GenBank/DDBJ whole genome shotgun (WGS) entry which is preliminary data.</text>
</comment>
<protein>
    <submittedName>
        <fullName evidence="1">Uncharacterized protein</fullName>
    </submittedName>
</protein>
<evidence type="ECO:0000313" key="2">
    <source>
        <dbReference type="Proteomes" id="UP001596472"/>
    </source>
</evidence>
<keyword evidence="2" id="KW-1185">Reference proteome</keyword>
<evidence type="ECO:0000313" key="1">
    <source>
        <dbReference type="EMBL" id="MFC7338342.1"/>
    </source>
</evidence>
<proteinExistence type="predicted"/>
<name>A0ABW2LBK8_9BACT</name>
<organism evidence="1 2">
    <name type="scientific">Haloferula chungangensis</name>
    <dbReference type="NCBI Taxonomy" id="1048331"/>
    <lineage>
        <taxon>Bacteria</taxon>
        <taxon>Pseudomonadati</taxon>
        <taxon>Verrucomicrobiota</taxon>
        <taxon>Verrucomicrobiia</taxon>
        <taxon>Verrucomicrobiales</taxon>
        <taxon>Verrucomicrobiaceae</taxon>
        <taxon>Haloferula</taxon>
    </lineage>
</organism>
<reference evidence="2" key="1">
    <citation type="journal article" date="2019" name="Int. J. Syst. Evol. Microbiol.">
        <title>The Global Catalogue of Microorganisms (GCM) 10K type strain sequencing project: providing services to taxonomists for standard genome sequencing and annotation.</title>
        <authorList>
            <consortium name="The Broad Institute Genomics Platform"/>
            <consortium name="The Broad Institute Genome Sequencing Center for Infectious Disease"/>
            <person name="Wu L."/>
            <person name="Ma J."/>
        </authorList>
    </citation>
    <scope>NUCLEOTIDE SEQUENCE [LARGE SCALE GENOMIC DNA]</scope>
    <source>
        <strain evidence="2">CGMCC 4.1467</strain>
    </source>
</reference>
<dbReference type="Proteomes" id="UP001596472">
    <property type="component" value="Unassembled WGS sequence"/>
</dbReference>
<sequence>MNSADHSLLEFPIRLDHRSTELIQAIAELGIVRLIAQNRAICLHLDGDSSGAILTDHLHSLLPGLGLAFDHELIAAIHASPAPRSPHSVGILELDFPEGSLGFAIPSEKAGIERFHDLIGRFGIEETDPVQLEKRRRELSPSIRMCPCCEAASAKRIARPDLHPLSSILIHAAQAGLELHLEMEASGFSSSSFFSPLSISFDEGIIVRSRDSRGMLYFDLHLMHSLWVLPTCPDREDRASLQAYSSLGQHLFTLSSSDPALLAIWQSECRRYFH</sequence>
<dbReference type="RefSeq" id="WP_379713569.1">
    <property type="nucleotide sequence ID" value="NZ_JBHTBS010000007.1"/>
</dbReference>
<accession>A0ABW2LBK8</accession>
<dbReference type="EMBL" id="JBHTBS010000007">
    <property type="protein sequence ID" value="MFC7338342.1"/>
    <property type="molecule type" value="Genomic_DNA"/>
</dbReference>